<evidence type="ECO:0000313" key="1">
    <source>
        <dbReference type="EMBL" id="KUN98433.1"/>
    </source>
</evidence>
<comment type="caution">
    <text evidence="1">The sequence shown here is derived from an EMBL/GenBank/DDBJ whole genome shotgun (WGS) entry which is preliminary data.</text>
</comment>
<dbReference type="STRING" id="661399.AQJ67_27195"/>
<protein>
    <submittedName>
        <fullName evidence="1">Uncharacterized protein</fullName>
    </submittedName>
</protein>
<accession>A0A101TTZ1</accession>
<dbReference type="InterPro" id="IPR046561">
    <property type="entry name" value="DUF6716"/>
</dbReference>
<dbReference type="Proteomes" id="UP000053429">
    <property type="component" value="Unassembled WGS sequence"/>
</dbReference>
<organism evidence="1 2">
    <name type="scientific">Streptomyces caeruleatus</name>
    <dbReference type="NCBI Taxonomy" id="661399"/>
    <lineage>
        <taxon>Bacteria</taxon>
        <taxon>Bacillati</taxon>
        <taxon>Actinomycetota</taxon>
        <taxon>Actinomycetes</taxon>
        <taxon>Kitasatosporales</taxon>
        <taxon>Streptomycetaceae</taxon>
        <taxon>Streptomyces</taxon>
    </lineage>
</organism>
<keyword evidence="2" id="KW-1185">Reference proteome</keyword>
<dbReference type="OrthoDB" id="8441777at2"/>
<reference evidence="1 2" key="1">
    <citation type="submission" date="2015-10" db="EMBL/GenBank/DDBJ databases">
        <title>Draft genome sequence of Streptomyces caeruleatus NRRL B-24802, type strain for the species Streptomyces caeruleatus.</title>
        <authorList>
            <person name="Ruckert C."/>
            <person name="Winkler A."/>
            <person name="Kalinowski J."/>
            <person name="Kampfer P."/>
            <person name="Glaeser S."/>
        </authorList>
    </citation>
    <scope>NUCLEOTIDE SEQUENCE [LARGE SCALE GENOMIC DNA]</scope>
    <source>
        <strain evidence="1 2">NRRL B-24802</strain>
    </source>
</reference>
<dbReference type="AlphaFoldDB" id="A0A101TTZ1"/>
<dbReference type="Pfam" id="PF20471">
    <property type="entry name" value="DUF6716"/>
    <property type="match status" value="1"/>
</dbReference>
<proteinExistence type="predicted"/>
<sequence>MPVSATKTRRVAVLADSDTRWKWGALTANRIAPENSDIRLDGYLLRGRATPTPRQLQEVGVHADSLREVTAVEFLRAMAQESYDVVVLALVGGGVQAVLHGLKRVWEGQARRPVVVTGYVGVVYEKLADGLLLRHGADLVLANSRQDAERFRAVYEGVGADASAVTEVALPFLGGEPYAGEHDPYTVVFAAQPSVPDNRRDRTYLLNRLIQHARKHPEREVLLKLRSKPGEHTTHIEELPYQKLVQRLEPPANFKLVYGNMGEVLDRTDLLVTISSTAALESLHRRVPTVVLTDLGVRETLGNHHFVGSGCLASWDQLDDGHRPTPDEEWVSRQGVCADGSYAGAFDAARERIAKLLDRPGGLPALTPYYTPATAPGYLPGILARHHLGPDGSVLPGAPSADKEPGPVRQIVRRAARGAYRHGVQRVAPVIRRMGEL</sequence>
<gene>
    <name evidence="1" type="ORF">AQJ67_27195</name>
</gene>
<name>A0A101TTZ1_9ACTN</name>
<evidence type="ECO:0000313" key="2">
    <source>
        <dbReference type="Proteomes" id="UP000053429"/>
    </source>
</evidence>
<dbReference type="RefSeq" id="WP_062721918.1">
    <property type="nucleotide sequence ID" value="NZ_KQ948932.1"/>
</dbReference>
<dbReference type="SUPFAM" id="SSF53756">
    <property type="entry name" value="UDP-Glycosyltransferase/glycogen phosphorylase"/>
    <property type="match status" value="1"/>
</dbReference>
<dbReference type="EMBL" id="LMWY01000036">
    <property type="protein sequence ID" value="KUN98433.1"/>
    <property type="molecule type" value="Genomic_DNA"/>
</dbReference>